<organism evidence="3">
    <name type="scientific">Arion vulgaris</name>
    <dbReference type="NCBI Taxonomy" id="1028688"/>
    <lineage>
        <taxon>Eukaryota</taxon>
        <taxon>Metazoa</taxon>
        <taxon>Spiralia</taxon>
        <taxon>Lophotrochozoa</taxon>
        <taxon>Mollusca</taxon>
        <taxon>Gastropoda</taxon>
        <taxon>Heterobranchia</taxon>
        <taxon>Euthyneura</taxon>
        <taxon>Panpulmonata</taxon>
        <taxon>Eupulmonata</taxon>
        <taxon>Stylommatophora</taxon>
        <taxon>Helicina</taxon>
        <taxon>Arionoidea</taxon>
        <taxon>Arionidae</taxon>
        <taxon>Arion</taxon>
    </lineage>
</organism>
<name>A0A0B6YS43_9EUPU</name>
<sequence length="159" mass="17453">MEEEKFVYKTTFISLRSLKTEIEHMQHLLEKLKVKLMKDFELWWTVQLANSQPQVSSAVSPTVGASQKVPSAWKTPSASSMTYAHSGGQLSQRASSPDSLSSLNSDVDTGGSISKQARQLTRPAMGGLALTGDSKVDADIEAFVRARQNILRKVNASQR</sequence>
<dbReference type="Pfam" id="PF23735">
    <property type="entry name" value="KIF9"/>
    <property type="match status" value="1"/>
</dbReference>
<feature type="compositionally biased region" description="Polar residues" evidence="1">
    <location>
        <begin position="55"/>
        <end position="83"/>
    </location>
</feature>
<feature type="compositionally biased region" description="Low complexity" evidence="1">
    <location>
        <begin position="90"/>
        <end position="108"/>
    </location>
</feature>
<evidence type="ECO:0000259" key="2">
    <source>
        <dbReference type="Pfam" id="PF23735"/>
    </source>
</evidence>
<protein>
    <recommendedName>
        <fullName evidence="2">Kinesin-like protein KIF6/9 C-terminal domain-containing protein</fullName>
    </recommendedName>
</protein>
<feature type="region of interest" description="Disordered" evidence="1">
    <location>
        <begin position="55"/>
        <end position="120"/>
    </location>
</feature>
<dbReference type="EMBL" id="HACG01012168">
    <property type="protein sequence ID" value="CEK59033.1"/>
    <property type="molecule type" value="Transcribed_RNA"/>
</dbReference>
<dbReference type="InterPro" id="IPR056524">
    <property type="entry name" value="KIF6/9_C"/>
</dbReference>
<accession>A0A0B6YS43</accession>
<proteinExistence type="predicted"/>
<evidence type="ECO:0000313" key="3">
    <source>
        <dbReference type="EMBL" id="CEK59033.1"/>
    </source>
</evidence>
<feature type="domain" description="Kinesin-like protein KIF6/9 C-terminal" evidence="2">
    <location>
        <begin position="1"/>
        <end position="51"/>
    </location>
</feature>
<gene>
    <name evidence="3" type="primary">ORF34979</name>
</gene>
<reference evidence="3" key="1">
    <citation type="submission" date="2014-12" db="EMBL/GenBank/DDBJ databases">
        <title>Insight into the proteome of Arion vulgaris.</title>
        <authorList>
            <person name="Aradska J."/>
            <person name="Bulat T."/>
            <person name="Smidak R."/>
            <person name="Sarate P."/>
            <person name="Gangsoo J."/>
            <person name="Sialana F."/>
            <person name="Bilban M."/>
            <person name="Lubec G."/>
        </authorList>
    </citation>
    <scope>NUCLEOTIDE SEQUENCE</scope>
    <source>
        <tissue evidence="3">Skin</tissue>
    </source>
</reference>
<evidence type="ECO:0000256" key="1">
    <source>
        <dbReference type="SAM" id="MobiDB-lite"/>
    </source>
</evidence>
<dbReference type="AlphaFoldDB" id="A0A0B6YS43"/>